<dbReference type="FunFam" id="3.30.70.420:FF:000001">
    <property type="entry name" value="3-hydroxy-3-methylglutaryl coenzyme A reductase"/>
    <property type="match status" value="1"/>
</dbReference>
<dbReference type="PRINTS" id="PR00071">
    <property type="entry name" value="HMGCOARDTASE"/>
</dbReference>
<dbReference type="GO" id="GO:0008299">
    <property type="term" value="P:isoprenoid biosynthetic process"/>
    <property type="evidence" value="ECO:0007669"/>
    <property type="project" value="InterPro"/>
</dbReference>
<keyword evidence="6" id="KW-0812">Transmembrane</keyword>
<dbReference type="InterPro" id="IPR004554">
    <property type="entry name" value="HMG_CoA_Rdtase_eu_arc"/>
</dbReference>
<dbReference type="PROSITE" id="PS00066">
    <property type="entry name" value="HMG_COA_REDUCTASE_1"/>
    <property type="match status" value="1"/>
</dbReference>
<feature type="region of interest" description="Disordered" evidence="7">
    <location>
        <begin position="54"/>
        <end position="75"/>
    </location>
</feature>
<dbReference type="InterPro" id="IPR009023">
    <property type="entry name" value="HMG_CoA_Rdtase_NAD(P)-bd_sf"/>
</dbReference>
<dbReference type="InterPro" id="IPR002202">
    <property type="entry name" value="HMG_CoA_Rdtase"/>
</dbReference>
<dbReference type="EMBL" id="HBNS01040393">
    <property type="protein sequence ID" value="CAE4638647.1"/>
    <property type="molecule type" value="Transcribed_RNA"/>
</dbReference>
<dbReference type="GO" id="GO:0005789">
    <property type="term" value="C:endoplasmic reticulum membrane"/>
    <property type="evidence" value="ECO:0007669"/>
    <property type="project" value="UniProtKB-SubCell"/>
</dbReference>
<sequence>MATRLTETTDVTIGMRLDELISSIDTIPSTQLYMAVVVVSVIFSFLLLNSGGTSIEQEAPPSSPPSSTPLKKITRQGPEPKWHILKILNYAAVSSFLVSVGCFASDASRHMNDSSSLFKFLFGWSFFLCYFFGFFGISFVDADEIMEGQNFESSERSTSSKSKAVHPPAESTPVCTVPSSFEKPSLSKTDLQSKSNEELSNMVLTGQIKDHQLEKLLDHHRAVDVRRLAFDSKLSSVGCGGALTDLPSGPSLDYSRVFGANCEIVVGYVPLPVGMVGPLTLNGRSVYIPMATTEGCLVASTNRGCKAITQGSGATSVILRDGITRAPCVRMNSAKEAAELKLWCEMPANFATLKHAFESTTGFGKLLSVEPTVAGKNVYLRLQCFAGDAMGMNMVSKGSLAVIDFLKSVFPTLVLVALSGNMCTDKKAAATNWIHGRGKSVVVEAIIPQHVVRTTLKTTVQAIVQTNIHKNLIGSAMAGAIGGFNAHAANNVTAVFLATGQDPAQNVESSNCITLLEETEDGDLWICCTMPSIEVGTVGGGTSLPAQSACLKAIGCKGGGVNPGDNAKQLAHVVAAATMAGELSLLAALAANTLVQAHMTHNRKPTTAKST</sequence>
<comment type="similarity">
    <text evidence="2 6">Belongs to the HMG-CoA reductase family.</text>
</comment>
<evidence type="ECO:0000256" key="1">
    <source>
        <dbReference type="ARBA" id="ARBA00004370"/>
    </source>
</evidence>
<evidence type="ECO:0000256" key="2">
    <source>
        <dbReference type="ARBA" id="ARBA00007661"/>
    </source>
</evidence>
<evidence type="ECO:0000256" key="3">
    <source>
        <dbReference type="ARBA" id="ARBA00022857"/>
    </source>
</evidence>
<proteinExistence type="inferred from homology"/>
<dbReference type="InterPro" id="IPR009029">
    <property type="entry name" value="HMG_CoA_Rdtase_sub-bd_dom_sf"/>
</dbReference>
<dbReference type="Gene3D" id="3.90.770.10">
    <property type="entry name" value="3-hydroxy-3-methylglutaryl-coenzyme A Reductase, Chain A, domain 2"/>
    <property type="match status" value="1"/>
</dbReference>
<evidence type="ECO:0000256" key="4">
    <source>
        <dbReference type="ARBA" id="ARBA00023002"/>
    </source>
</evidence>
<feature type="transmembrane region" description="Helical" evidence="6">
    <location>
        <begin position="32"/>
        <end position="52"/>
    </location>
</feature>
<dbReference type="EC" id="1.1.1.34" evidence="6"/>
<comment type="subcellular location">
    <subcellularLocation>
        <location evidence="6">Endoplasmic reticulum membrane</location>
        <topology evidence="6">Multi-pass membrane protein</topology>
    </subcellularLocation>
    <subcellularLocation>
        <location evidence="1">Membrane</location>
    </subcellularLocation>
</comment>
<dbReference type="PANTHER" id="PTHR10572">
    <property type="entry name" value="3-HYDROXY-3-METHYLGLUTARYL-COENZYME A REDUCTASE"/>
    <property type="match status" value="1"/>
</dbReference>
<reference evidence="8" key="1">
    <citation type="submission" date="2021-01" db="EMBL/GenBank/DDBJ databases">
        <authorList>
            <person name="Corre E."/>
            <person name="Pelletier E."/>
            <person name="Niang G."/>
            <person name="Scheremetjew M."/>
            <person name="Finn R."/>
            <person name="Kale V."/>
            <person name="Holt S."/>
            <person name="Cochrane G."/>
            <person name="Meng A."/>
            <person name="Brown T."/>
            <person name="Cohen L."/>
        </authorList>
    </citation>
    <scope>NUCLEOTIDE SEQUENCE</scope>
    <source>
        <strain evidence="8">GSO104</strain>
    </source>
</reference>
<evidence type="ECO:0000256" key="5">
    <source>
        <dbReference type="ARBA" id="ARBA00023136"/>
    </source>
</evidence>
<dbReference type="Pfam" id="PF00368">
    <property type="entry name" value="HMG-CoA_red"/>
    <property type="match status" value="1"/>
</dbReference>
<keyword evidence="5 6" id="KW-0472">Membrane</keyword>
<keyword evidence="3 6" id="KW-0521">NADP</keyword>
<dbReference type="GO" id="GO:0004420">
    <property type="term" value="F:hydroxymethylglutaryl-CoA reductase (NADPH) activity"/>
    <property type="evidence" value="ECO:0007669"/>
    <property type="project" value="UniProtKB-EC"/>
</dbReference>
<keyword evidence="6" id="KW-1133">Transmembrane helix</keyword>
<dbReference type="GO" id="GO:0015936">
    <property type="term" value="P:coenzyme A metabolic process"/>
    <property type="evidence" value="ECO:0007669"/>
    <property type="project" value="InterPro"/>
</dbReference>
<dbReference type="Gene3D" id="3.30.70.420">
    <property type="entry name" value="Hydroxymethylglutaryl-CoA reductase, class I/II, NAD/NADP-binding domain"/>
    <property type="match status" value="1"/>
</dbReference>
<dbReference type="InterPro" id="IPR023282">
    <property type="entry name" value="HMG_CoA_Rdtase_N"/>
</dbReference>
<evidence type="ECO:0000256" key="6">
    <source>
        <dbReference type="RuleBase" id="RU361219"/>
    </source>
</evidence>
<dbReference type="GO" id="GO:0005778">
    <property type="term" value="C:peroxisomal membrane"/>
    <property type="evidence" value="ECO:0007669"/>
    <property type="project" value="TreeGrafter"/>
</dbReference>
<keyword evidence="4 6" id="KW-0560">Oxidoreductase</keyword>
<feature type="region of interest" description="Disordered" evidence="7">
    <location>
        <begin position="151"/>
        <end position="187"/>
    </location>
</feature>
<dbReference type="AlphaFoldDB" id="A0A7S4W3S1"/>
<dbReference type="PROSITE" id="PS01192">
    <property type="entry name" value="HMG_COA_REDUCTASE_3"/>
    <property type="match status" value="1"/>
</dbReference>
<name>A0A7S4W3S1_9STRA</name>
<feature type="transmembrane region" description="Helical" evidence="6">
    <location>
        <begin position="117"/>
        <end position="140"/>
    </location>
</feature>
<dbReference type="UniPathway" id="UPA00058">
    <property type="reaction ID" value="UER00103"/>
</dbReference>
<comment type="pathway">
    <text evidence="6">Metabolic intermediate biosynthesis; (R)-mevalonate biosynthesis; (R)-mevalonate from acetyl-CoA: step 3/3.</text>
</comment>
<dbReference type="SUPFAM" id="SSF55035">
    <property type="entry name" value="NAD-binding domain of HMG-CoA reductase"/>
    <property type="match status" value="1"/>
</dbReference>
<dbReference type="PANTHER" id="PTHR10572:SF24">
    <property type="entry name" value="3-HYDROXY-3-METHYLGLUTARYL-COENZYME A REDUCTASE"/>
    <property type="match status" value="1"/>
</dbReference>
<dbReference type="Gene3D" id="1.10.3270.10">
    <property type="entry name" value="HMGR, N-terminal domain"/>
    <property type="match status" value="1"/>
</dbReference>
<feature type="transmembrane region" description="Helical" evidence="6">
    <location>
        <begin position="87"/>
        <end position="105"/>
    </location>
</feature>
<evidence type="ECO:0000313" key="8">
    <source>
        <dbReference type="EMBL" id="CAE4638647.1"/>
    </source>
</evidence>
<dbReference type="FunFam" id="3.90.770.10:FF:000001">
    <property type="entry name" value="3-hydroxy-3-methylglutaryl coenzyme A reductase"/>
    <property type="match status" value="1"/>
</dbReference>
<dbReference type="CDD" id="cd00643">
    <property type="entry name" value="HMG-CoA_reductase_classI"/>
    <property type="match status" value="1"/>
</dbReference>
<gene>
    <name evidence="8" type="ORF">DBRI00130_LOCUS31475</name>
</gene>
<comment type="catalytic activity">
    <reaction evidence="6">
        <text>(R)-mevalonate + 2 NADP(+) + CoA = (3S)-3-hydroxy-3-methylglutaryl-CoA + 2 NADPH + 2 H(+)</text>
        <dbReference type="Rhea" id="RHEA:15989"/>
        <dbReference type="ChEBI" id="CHEBI:15378"/>
        <dbReference type="ChEBI" id="CHEBI:36464"/>
        <dbReference type="ChEBI" id="CHEBI:43074"/>
        <dbReference type="ChEBI" id="CHEBI:57287"/>
        <dbReference type="ChEBI" id="CHEBI:57783"/>
        <dbReference type="ChEBI" id="CHEBI:58349"/>
        <dbReference type="EC" id="1.1.1.34"/>
    </reaction>
</comment>
<dbReference type="GO" id="GO:0016126">
    <property type="term" value="P:sterol biosynthetic process"/>
    <property type="evidence" value="ECO:0007669"/>
    <property type="project" value="TreeGrafter"/>
</dbReference>
<organism evidence="8">
    <name type="scientific">Ditylum brightwellii</name>
    <dbReference type="NCBI Taxonomy" id="49249"/>
    <lineage>
        <taxon>Eukaryota</taxon>
        <taxon>Sar</taxon>
        <taxon>Stramenopiles</taxon>
        <taxon>Ochrophyta</taxon>
        <taxon>Bacillariophyta</taxon>
        <taxon>Mediophyceae</taxon>
        <taxon>Lithodesmiophycidae</taxon>
        <taxon>Lithodesmiales</taxon>
        <taxon>Lithodesmiaceae</taxon>
        <taxon>Ditylum</taxon>
    </lineage>
</organism>
<dbReference type="InterPro" id="IPR023076">
    <property type="entry name" value="HMG_CoA_Rdtase_CS"/>
</dbReference>
<evidence type="ECO:0000256" key="7">
    <source>
        <dbReference type="SAM" id="MobiDB-lite"/>
    </source>
</evidence>
<dbReference type="SUPFAM" id="SSF56542">
    <property type="entry name" value="Substrate-binding domain of HMG-CoA reductase"/>
    <property type="match status" value="1"/>
</dbReference>
<dbReference type="PROSITE" id="PS00318">
    <property type="entry name" value="HMG_COA_REDUCTASE_2"/>
    <property type="match status" value="1"/>
</dbReference>
<dbReference type="PROSITE" id="PS50065">
    <property type="entry name" value="HMG_COA_REDUCTASE_4"/>
    <property type="match status" value="1"/>
</dbReference>
<accession>A0A7S4W3S1</accession>
<dbReference type="InterPro" id="IPR023074">
    <property type="entry name" value="HMG_CoA_Rdtase_cat_sf"/>
</dbReference>
<keyword evidence="6" id="KW-0256">Endoplasmic reticulum</keyword>
<protein>
    <recommendedName>
        <fullName evidence="6">3-hydroxy-3-methylglutaryl coenzyme A reductase</fullName>
        <shortName evidence="6">HMG-CoA reductase</shortName>
        <ecNumber evidence="6">1.1.1.34</ecNumber>
    </recommendedName>
</protein>
<dbReference type="NCBIfam" id="TIGR00533">
    <property type="entry name" value="HMG_CoA_R_NADP"/>
    <property type="match status" value="1"/>
</dbReference>